<dbReference type="CDD" id="cd02440">
    <property type="entry name" value="AdoMet_MTases"/>
    <property type="match status" value="1"/>
</dbReference>
<dbReference type="InterPro" id="IPR029063">
    <property type="entry name" value="SAM-dependent_MTases_sf"/>
</dbReference>
<proteinExistence type="inferred from homology"/>
<evidence type="ECO:0000256" key="8">
    <source>
        <dbReference type="SAM" id="MobiDB-lite"/>
    </source>
</evidence>
<evidence type="ECO:0000256" key="1">
    <source>
        <dbReference type="ARBA" id="ARBA00018517"/>
    </source>
</evidence>
<feature type="region of interest" description="Disordered" evidence="8">
    <location>
        <begin position="1"/>
        <end position="21"/>
    </location>
</feature>
<comment type="catalytic activity">
    <reaction evidence="6">
        <text>a 5'-end (N(7)-methyl 5'-triphosphoguanosine)-ribonucleoside in snRNA + S-adenosyl-L-methionine = a 5'-end (N(2),N(7)-dimethyl 5'-triphosphoguanosine)-ribonucleoside in snRNA + S-adenosyl-L-homocysteine + H(+)</text>
        <dbReference type="Rhea" id="RHEA:78471"/>
        <dbReference type="Rhea" id="RHEA-COMP:19085"/>
        <dbReference type="Rhea" id="RHEA-COMP:19087"/>
        <dbReference type="ChEBI" id="CHEBI:15378"/>
        <dbReference type="ChEBI" id="CHEBI:57856"/>
        <dbReference type="ChEBI" id="CHEBI:59789"/>
        <dbReference type="ChEBI" id="CHEBI:156461"/>
        <dbReference type="ChEBI" id="CHEBI:172880"/>
    </reaction>
    <physiologicalReaction direction="left-to-right" evidence="6">
        <dbReference type="Rhea" id="RHEA:78472"/>
    </physiologicalReaction>
</comment>
<evidence type="ECO:0000256" key="4">
    <source>
        <dbReference type="ARBA" id="ARBA00048740"/>
    </source>
</evidence>
<dbReference type="PANTHER" id="PTHR14741">
    <property type="entry name" value="S-ADENOSYLMETHIONINE-DEPENDENT METHYLTRANSFERASE RELATED"/>
    <property type="match status" value="1"/>
</dbReference>
<dbReference type="Pfam" id="PF09445">
    <property type="entry name" value="Methyltransf_15"/>
    <property type="match status" value="1"/>
</dbReference>
<protein>
    <recommendedName>
        <fullName evidence="1">Trimethylguanosine synthase</fullName>
    </recommendedName>
    <alternativeName>
        <fullName evidence="7">Cap-specific guanine-N(2) methyltransferase</fullName>
    </alternativeName>
</protein>
<gene>
    <name evidence="9" type="ORF">TOPH_00317</name>
</gene>
<dbReference type="InterPro" id="IPR019012">
    <property type="entry name" value="RNA_cap_Gua-N2-MeTrfase"/>
</dbReference>
<accession>A0A0L0NM69</accession>
<evidence type="ECO:0000256" key="3">
    <source>
        <dbReference type="ARBA" id="ARBA00047418"/>
    </source>
</evidence>
<comment type="similarity">
    <text evidence="2">Belongs to the methyltransferase superfamily. Trimethylguanosine synthase family.</text>
</comment>
<comment type="catalytic activity">
    <reaction evidence="3">
        <text>a 5'-end (N(2),N(7)-dimethyl 5'-triphosphoguanosine)-ribonucleoside in snoRNA + S-adenosyl-L-methionine = a 5'-end (N(2),N(2),N(7)-trimethyl 5'-triphosphoguanosine)-ribonucleoside in snoRNA + S-adenosyl-L-homocysteine + H(+)</text>
        <dbReference type="Rhea" id="RHEA:78507"/>
        <dbReference type="Rhea" id="RHEA-COMP:19088"/>
        <dbReference type="Rhea" id="RHEA-COMP:19090"/>
        <dbReference type="ChEBI" id="CHEBI:15378"/>
        <dbReference type="ChEBI" id="CHEBI:57856"/>
        <dbReference type="ChEBI" id="CHEBI:59789"/>
        <dbReference type="ChEBI" id="CHEBI:167623"/>
        <dbReference type="ChEBI" id="CHEBI:172880"/>
    </reaction>
    <physiologicalReaction direction="left-to-right" evidence="3">
        <dbReference type="Rhea" id="RHEA:78508"/>
    </physiologicalReaction>
</comment>
<evidence type="ECO:0000256" key="6">
    <source>
        <dbReference type="ARBA" id="ARBA00049075"/>
    </source>
</evidence>
<organism evidence="9 10">
    <name type="scientific">Tolypocladium ophioglossoides (strain CBS 100239)</name>
    <name type="common">Snaketongue truffleclub</name>
    <name type="synonym">Elaphocordyceps ophioglossoides</name>
    <dbReference type="NCBI Taxonomy" id="1163406"/>
    <lineage>
        <taxon>Eukaryota</taxon>
        <taxon>Fungi</taxon>
        <taxon>Dikarya</taxon>
        <taxon>Ascomycota</taxon>
        <taxon>Pezizomycotina</taxon>
        <taxon>Sordariomycetes</taxon>
        <taxon>Hypocreomycetidae</taxon>
        <taxon>Hypocreales</taxon>
        <taxon>Ophiocordycipitaceae</taxon>
        <taxon>Tolypocladium</taxon>
    </lineage>
</organism>
<dbReference type="GO" id="GO:0005634">
    <property type="term" value="C:nucleus"/>
    <property type="evidence" value="ECO:0007669"/>
    <property type="project" value="TreeGrafter"/>
</dbReference>
<evidence type="ECO:0000313" key="10">
    <source>
        <dbReference type="Proteomes" id="UP000036947"/>
    </source>
</evidence>
<dbReference type="Gene3D" id="3.40.50.150">
    <property type="entry name" value="Vaccinia Virus protein VP39"/>
    <property type="match status" value="1"/>
</dbReference>
<dbReference type="STRING" id="1163406.A0A0L0NM69"/>
<feature type="region of interest" description="Disordered" evidence="8">
    <location>
        <begin position="267"/>
        <end position="308"/>
    </location>
</feature>
<dbReference type="GO" id="GO:0071164">
    <property type="term" value="F:RNA cap trimethylguanosine synthase activity"/>
    <property type="evidence" value="ECO:0007669"/>
    <property type="project" value="TreeGrafter"/>
</dbReference>
<dbReference type="OrthoDB" id="194443at2759"/>
<evidence type="ECO:0000256" key="2">
    <source>
        <dbReference type="ARBA" id="ARBA00025783"/>
    </source>
</evidence>
<dbReference type="AlphaFoldDB" id="A0A0L0NM69"/>
<comment type="caution">
    <text evidence="9">The sequence shown here is derived from an EMBL/GenBank/DDBJ whole genome shotgun (WGS) entry which is preliminary data.</text>
</comment>
<keyword evidence="10" id="KW-1185">Reference proteome</keyword>
<feature type="compositionally biased region" description="Basic and acidic residues" evidence="8">
    <location>
        <begin position="267"/>
        <end position="281"/>
    </location>
</feature>
<comment type="catalytic activity">
    <reaction evidence="4">
        <text>a 5'-end (N(7)-methyl 5'-triphosphoguanosine)-ribonucleoside in snoRNA + S-adenosyl-L-methionine = a 5'-end (N(2),N(7)-dimethyl 5'-triphosphoguanosine)-ribonucleoside in snoRNA + S-adenosyl-L-homocysteine + H(+)</text>
        <dbReference type="Rhea" id="RHEA:78475"/>
        <dbReference type="Rhea" id="RHEA-COMP:19086"/>
        <dbReference type="Rhea" id="RHEA-COMP:19088"/>
        <dbReference type="ChEBI" id="CHEBI:15378"/>
        <dbReference type="ChEBI" id="CHEBI:57856"/>
        <dbReference type="ChEBI" id="CHEBI:59789"/>
        <dbReference type="ChEBI" id="CHEBI:156461"/>
        <dbReference type="ChEBI" id="CHEBI:172880"/>
    </reaction>
    <physiologicalReaction direction="left-to-right" evidence="4">
        <dbReference type="Rhea" id="RHEA:78476"/>
    </physiologicalReaction>
</comment>
<dbReference type="PANTHER" id="PTHR14741:SF32">
    <property type="entry name" value="TRIMETHYLGUANOSINE SYNTHASE"/>
    <property type="match status" value="1"/>
</dbReference>
<reference evidence="9 10" key="1">
    <citation type="journal article" date="2015" name="BMC Genomics">
        <title>The genome of the truffle-parasite Tolypocladium ophioglossoides and the evolution of antifungal peptaibiotics.</title>
        <authorList>
            <person name="Quandt C.A."/>
            <person name="Bushley K.E."/>
            <person name="Spatafora J.W."/>
        </authorList>
    </citation>
    <scope>NUCLEOTIDE SEQUENCE [LARGE SCALE GENOMIC DNA]</scope>
    <source>
        <strain evidence="9 10">CBS 100239</strain>
    </source>
</reference>
<evidence type="ECO:0000256" key="5">
    <source>
        <dbReference type="ARBA" id="ARBA00048763"/>
    </source>
</evidence>
<name>A0A0L0NM69_TOLOC</name>
<dbReference type="FunFam" id="3.40.50.150:FF:000270">
    <property type="entry name" value="RNA methylase family protein"/>
    <property type="match status" value="1"/>
</dbReference>
<dbReference type="SUPFAM" id="SSF53335">
    <property type="entry name" value="S-adenosyl-L-methionine-dependent methyltransferases"/>
    <property type="match status" value="1"/>
</dbReference>
<feature type="compositionally biased region" description="Polar residues" evidence="8">
    <location>
        <begin position="293"/>
        <end position="308"/>
    </location>
</feature>
<dbReference type="EMBL" id="LFRF01000001">
    <property type="protein sequence ID" value="KND95231.1"/>
    <property type="molecule type" value="Genomic_DNA"/>
</dbReference>
<evidence type="ECO:0000256" key="7">
    <source>
        <dbReference type="ARBA" id="ARBA00049790"/>
    </source>
</evidence>
<feature type="compositionally biased region" description="Low complexity" evidence="8">
    <location>
        <begin position="282"/>
        <end position="292"/>
    </location>
</feature>
<dbReference type="Proteomes" id="UP000036947">
    <property type="component" value="Unassembled WGS sequence"/>
</dbReference>
<comment type="catalytic activity">
    <reaction evidence="5">
        <text>a 5'-end (N(2),N(7)-dimethyl 5'-triphosphoguanosine)-ribonucleoside in snRNA + S-adenosyl-L-methionine = a 5'-end (N(2),N(2),N(7)-trimethyl 5'-triphosphoguanosine)-ribonucleoside in snRNA + S-adenosyl-L-homocysteine + H(+)</text>
        <dbReference type="Rhea" id="RHEA:78479"/>
        <dbReference type="Rhea" id="RHEA-COMP:19087"/>
        <dbReference type="Rhea" id="RHEA-COMP:19089"/>
        <dbReference type="ChEBI" id="CHEBI:15378"/>
        <dbReference type="ChEBI" id="CHEBI:57856"/>
        <dbReference type="ChEBI" id="CHEBI:59789"/>
        <dbReference type="ChEBI" id="CHEBI:167623"/>
        <dbReference type="ChEBI" id="CHEBI:172880"/>
    </reaction>
    <physiologicalReaction direction="left-to-right" evidence="5">
        <dbReference type="Rhea" id="RHEA:78480"/>
    </physiologicalReaction>
</comment>
<sequence>MGNSMGSKRGPEDREGAGYSMHPAEKLTLTDGCRHYEGKHEVPWDIQKYFAQRYSIFSWYDEGVYLTDDAWFGVIPEPVANQIAIDISAADERKTILIDSFAGAGGNTIAFALSERWQRVIAIERDASTLACAQHNAEIYGVHPSMITWIHGDSFEYLDALANRPGELHPDLRVDMDTTVLFSSPPWGGPGYRSDEVFDLHTMQPYNLEQLHKAYKSMDHVLFLPRTSNIRQVAKLAPAGCKIEVVQYCMQGASKAMAAYVPARKPISREGKPGEEPHVEDPMSADSDSSPSIEKSTAPTNGSGSSKS</sequence>
<evidence type="ECO:0000313" key="9">
    <source>
        <dbReference type="EMBL" id="KND95231.1"/>
    </source>
</evidence>